<dbReference type="GO" id="GO:0008478">
    <property type="term" value="F:pyridoxal kinase activity"/>
    <property type="evidence" value="ECO:0007669"/>
    <property type="project" value="UniProtKB-EC"/>
</dbReference>
<dbReference type="InterPro" id="IPR029056">
    <property type="entry name" value="Ribokinase-like"/>
</dbReference>
<evidence type="ECO:0000256" key="3">
    <source>
        <dbReference type="ARBA" id="ARBA00022679"/>
    </source>
</evidence>
<dbReference type="STRING" id="1664694.A0A0N1HRG7"/>
<feature type="domain" description="Pyridoxamine kinase/Phosphomethylpyrimidine kinase" evidence="8">
    <location>
        <begin position="100"/>
        <end position="188"/>
    </location>
</feature>
<dbReference type="Gene3D" id="3.40.1190.20">
    <property type="match status" value="1"/>
</dbReference>
<keyword evidence="5 9" id="KW-0418">Kinase</keyword>
<dbReference type="InterPro" id="IPR013749">
    <property type="entry name" value="PM/HMP-P_kinase-1"/>
</dbReference>
<dbReference type="OrthoDB" id="2104723at2759"/>
<dbReference type="RefSeq" id="XP_018000819.1">
    <property type="nucleotide sequence ID" value="XM_018139415.1"/>
</dbReference>
<dbReference type="GO" id="GO:0009443">
    <property type="term" value="P:pyridoxal 5'-phosphate salvage"/>
    <property type="evidence" value="ECO:0007669"/>
    <property type="project" value="InterPro"/>
</dbReference>
<dbReference type="AlphaFoldDB" id="A0A0N1HRG7"/>
<organism evidence="9 10">
    <name type="scientific">Cyphellophora attinorum</name>
    <dbReference type="NCBI Taxonomy" id="1664694"/>
    <lineage>
        <taxon>Eukaryota</taxon>
        <taxon>Fungi</taxon>
        <taxon>Dikarya</taxon>
        <taxon>Ascomycota</taxon>
        <taxon>Pezizomycotina</taxon>
        <taxon>Eurotiomycetes</taxon>
        <taxon>Chaetothyriomycetidae</taxon>
        <taxon>Chaetothyriales</taxon>
        <taxon>Cyphellophoraceae</taxon>
        <taxon>Cyphellophora</taxon>
    </lineage>
</organism>
<comment type="caution">
    <text evidence="9">The sequence shown here is derived from an EMBL/GenBank/DDBJ whole genome shotgun (WGS) entry which is preliminary data.</text>
</comment>
<evidence type="ECO:0000256" key="1">
    <source>
        <dbReference type="ARBA" id="ARBA00008805"/>
    </source>
</evidence>
<feature type="region of interest" description="Disordered" evidence="7">
    <location>
        <begin position="293"/>
        <end position="320"/>
    </location>
</feature>
<evidence type="ECO:0000256" key="2">
    <source>
        <dbReference type="ARBA" id="ARBA00012104"/>
    </source>
</evidence>
<dbReference type="GO" id="GO:0005524">
    <property type="term" value="F:ATP binding"/>
    <property type="evidence" value="ECO:0007669"/>
    <property type="project" value="UniProtKB-KW"/>
</dbReference>
<dbReference type="InterPro" id="IPR004625">
    <property type="entry name" value="PyrdxlKinase"/>
</dbReference>
<dbReference type="GO" id="GO:0005829">
    <property type="term" value="C:cytosol"/>
    <property type="evidence" value="ECO:0007669"/>
    <property type="project" value="TreeGrafter"/>
</dbReference>
<reference evidence="9 10" key="1">
    <citation type="submission" date="2015-06" db="EMBL/GenBank/DDBJ databases">
        <title>Draft genome of the ant-associated black yeast Phialophora attae CBS 131958.</title>
        <authorList>
            <person name="Moreno L.F."/>
            <person name="Stielow B.J."/>
            <person name="de Hoog S."/>
            <person name="Vicente V.A."/>
            <person name="Weiss V.A."/>
            <person name="de Vries M."/>
            <person name="Cruz L.M."/>
            <person name="Souza E.M."/>
        </authorList>
    </citation>
    <scope>NUCLEOTIDE SEQUENCE [LARGE SCALE GENOMIC DNA]</scope>
    <source>
        <strain evidence="9 10">CBS 131958</strain>
    </source>
</reference>
<gene>
    <name evidence="9" type="ORF">AB675_10629</name>
</gene>
<evidence type="ECO:0000259" key="8">
    <source>
        <dbReference type="Pfam" id="PF08543"/>
    </source>
</evidence>
<dbReference type="Pfam" id="PF08543">
    <property type="entry name" value="Phos_pyr_kin"/>
    <property type="match status" value="1"/>
</dbReference>
<evidence type="ECO:0000256" key="7">
    <source>
        <dbReference type="SAM" id="MobiDB-lite"/>
    </source>
</evidence>
<evidence type="ECO:0000313" key="9">
    <source>
        <dbReference type="EMBL" id="KPI40856.1"/>
    </source>
</evidence>
<dbReference type="CDD" id="cd01173">
    <property type="entry name" value="pyridoxal_pyridoxamine_kinase"/>
    <property type="match status" value="1"/>
</dbReference>
<evidence type="ECO:0000256" key="5">
    <source>
        <dbReference type="ARBA" id="ARBA00022777"/>
    </source>
</evidence>
<dbReference type="EC" id="2.7.1.35" evidence="2"/>
<keyword evidence="6" id="KW-0067">ATP-binding</keyword>
<dbReference type="EMBL" id="LFJN01000011">
    <property type="protein sequence ID" value="KPI40856.1"/>
    <property type="molecule type" value="Genomic_DNA"/>
</dbReference>
<accession>A0A0N1HRG7</accession>
<dbReference type="Proteomes" id="UP000038010">
    <property type="component" value="Unassembled WGS sequence"/>
</dbReference>
<sequence>MADSYVGNTMATFVMQALGCEVAAINTVNFSNHTAYRRVAGTKTPAPEILSLWSGLKAAQLTDFNVLLSGYCPSATAVEAVGKIGRELRLRSQHAPGEFFWVLDPVMGDQGKLYVAEETVEVYRGLVGEADLVLPNQFELEVLLGLETGWVGKRGVKGCVEAVGKLHEKGVKHVLVTSIRVDEKESGIEGGLLVVGSTSDSHGKARCFVVRIPKLDCFFSGTGDMLAGLMVARLREECGEQGLLDRKGWVSDDDVLPTELPLAKAAVKVLSSMQMVLEKTMKARDEELAKFDKRSRPSVGELDGDQSSTEDERRHLAATKAAEVRVVQNAADLRDPELRYKAEAVS</sequence>
<evidence type="ECO:0000313" key="10">
    <source>
        <dbReference type="Proteomes" id="UP000038010"/>
    </source>
</evidence>
<dbReference type="SUPFAM" id="SSF53613">
    <property type="entry name" value="Ribokinase-like"/>
    <property type="match status" value="1"/>
</dbReference>
<name>A0A0N1HRG7_9EURO</name>
<proteinExistence type="inferred from homology"/>
<keyword evidence="4" id="KW-0547">Nucleotide-binding</keyword>
<dbReference type="PANTHER" id="PTHR10534">
    <property type="entry name" value="PYRIDOXAL KINASE"/>
    <property type="match status" value="1"/>
</dbReference>
<evidence type="ECO:0000256" key="6">
    <source>
        <dbReference type="ARBA" id="ARBA00022840"/>
    </source>
</evidence>
<dbReference type="PANTHER" id="PTHR10534:SF2">
    <property type="entry name" value="PYRIDOXAL KINASE"/>
    <property type="match status" value="1"/>
</dbReference>
<keyword evidence="3" id="KW-0808">Transferase</keyword>
<comment type="similarity">
    <text evidence="1">Belongs to the pyridoxine kinase family.</text>
</comment>
<keyword evidence="10" id="KW-1185">Reference proteome</keyword>
<dbReference type="VEuPathDB" id="FungiDB:AB675_10629"/>
<protein>
    <recommendedName>
        <fullName evidence="2">pyridoxal kinase</fullName>
        <ecNumber evidence="2">2.7.1.35</ecNumber>
    </recommendedName>
</protein>
<dbReference type="GeneID" id="28731295"/>
<evidence type="ECO:0000256" key="4">
    <source>
        <dbReference type="ARBA" id="ARBA00022741"/>
    </source>
</evidence>